<proteinExistence type="predicted"/>
<reference evidence="1 2" key="1">
    <citation type="submission" date="2020-05" db="EMBL/GenBank/DDBJ databases">
        <title>Hymenobacter terrestris sp. nov. and Hymenobacter lapidiphilus sp. nov., isolated from regoliths in Antarctica.</title>
        <authorList>
            <person name="Sedlacek I."/>
            <person name="Pantucek R."/>
            <person name="Zeman M."/>
            <person name="Holochova P."/>
            <person name="Kralova S."/>
            <person name="Stankova E."/>
            <person name="Sedo O."/>
            <person name="Micenkova L."/>
            <person name="Svec P."/>
            <person name="Gupta V."/>
            <person name="Sood U."/>
            <person name="Korpole U.S."/>
            <person name="Lal R."/>
        </authorList>
    </citation>
    <scope>NUCLEOTIDE SEQUENCE [LARGE SCALE GENOMIC DNA]</scope>
    <source>
        <strain evidence="1 2">P5342</strain>
    </source>
</reference>
<sequence length="168" mass="19003">MRYFLIFLLFMTGLGALLPVQAQELETIQSRKLQLKFRVPADWRVERLRTDSLYVMHYSSPDKQVQFWVGELRGPHATLPPAEALQRLLNHLGATEHEEHPATSTGGITFLESTGTARLQGRQQRYVARVADNQGHLLLVYLYATPKDFGAQAPLLDQVLNSLAPLPR</sequence>
<evidence type="ECO:0000313" key="2">
    <source>
        <dbReference type="Proteomes" id="UP000565521"/>
    </source>
</evidence>
<gene>
    <name evidence="1" type="ORF">HW554_02265</name>
</gene>
<evidence type="ECO:0000313" key="1">
    <source>
        <dbReference type="EMBL" id="NVO30018.1"/>
    </source>
</evidence>
<comment type="caution">
    <text evidence="1">The sequence shown here is derived from an EMBL/GenBank/DDBJ whole genome shotgun (WGS) entry which is preliminary data.</text>
</comment>
<protein>
    <recommendedName>
        <fullName evidence="3">DUF1795 domain-containing protein</fullName>
    </recommendedName>
</protein>
<dbReference type="AlphaFoldDB" id="A0A7Y7PLJ7"/>
<keyword evidence="2" id="KW-1185">Reference proteome</keyword>
<organism evidence="1 2">
    <name type="scientific">Hymenobacter lapidiphilus</name>
    <dbReference type="NCBI Taxonomy" id="2608003"/>
    <lineage>
        <taxon>Bacteria</taxon>
        <taxon>Pseudomonadati</taxon>
        <taxon>Bacteroidota</taxon>
        <taxon>Cytophagia</taxon>
        <taxon>Cytophagales</taxon>
        <taxon>Hymenobacteraceae</taxon>
        <taxon>Hymenobacter</taxon>
    </lineage>
</organism>
<dbReference type="RefSeq" id="WP_176906728.1">
    <property type="nucleotide sequence ID" value="NZ_JABKAU010000003.1"/>
</dbReference>
<dbReference type="EMBL" id="JABKAU010000003">
    <property type="protein sequence ID" value="NVO30018.1"/>
    <property type="molecule type" value="Genomic_DNA"/>
</dbReference>
<name>A0A7Y7PLJ7_9BACT</name>
<dbReference type="Proteomes" id="UP000565521">
    <property type="component" value="Unassembled WGS sequence"/>
</dbReference>
<dbReference type="Gene3D" id="3.40.1000.10">
    <property type="entry name" value="Mog1/PsbP, alpha/beta/alpha sandwich"/>
    <property type="match status" value="1"/>
</dbReference>
<accession>A0A7Y7PLJ7</accession>
<evidence type="ECO:0008006" key="3">
    <source>
        <dbReference type="Google" id="ProtNLM"/>
    </source>
</evidence>